<evidence type="ECO:0000313" key="2">
    <source>
        <dbReference type="Proteomes" id="UP000054217"/>
    </source>
</evidence>
<sequence length="51" mass="5699">MVSHLRSCNCLFLLAYLRLPPEPYEDVVDHNLIHLAICPGSPSEIRLPPAS</sequence>
<proteinExistence type="predicted"/>
<dbReference type="HOGENOM" id="CLU_3107377_0_0_1"/>
<name>A0A0C3JUR1_PISTI</name>
<reference evidence="2" key="2">
    <citation type="submission" date="2015-01" db="EMBL/GenBank/DDBJ databases">
        <title>Evolutionary Origins and Diversification of the Mycorrhizal Mutualists.</title>
        <authorList>
            <consortium name="DOE Joint Genome Institute"/>
            <consortium name="Mycorrhizal Genomics Consortium"/>
            <person name="Kohler A."/>
            <person name="Kuo A."/>
            <person name="Nagy L.G."/>
            <person name="Floudas D."/>
            <person name="Copeland A."/>
            <person name="Barry K.W."/>
            <person name="Cichocki N."/>
            <person name="Veneault-Fourrey C."/>
            <person name="LaButti K."/>
            <person name="Lindquist E.A."/>
            <person name="Lipzen A."/>
            <person name="Lundell T."/>
            <person name="Morin E."/>
            <person name="Murat C."/>
            <person name="Riley R."/>
            <person name="Ohm R."/>
            <person name="Sun H."/>
            <person name="Tunlid A."/>
            <person name="Henrissat B."/>
            <person name="Grigoriev I.V."/>
            <person name="Hibbett D.S."/>
            <person name="Martin F."/>
        </authorList>
    </citation>
    <scope>NUCLEOTIDE SEQUENCE [LARGE SCALE GENOMIC DNA]</scope>
    <source>
        <strain evidence="2">Marx 270</strain>
    </source>
</reference>
<organism evidence="1 2">
    <name type="scientific">Pisolithus tinctorius Marx 270</name>
    <dbReference type="NCBI Taxonomy" id="870435"/>
    <lineage>
        <taxon>Eukaryota</taxon>
        <taxon>Fungi</taxon>
        <taxon>Dikarya</taxon>
        <taxon>Basidiomycota</taxon>
        <taxon>Agaricomycotina</taxon>
        <taxon>Agaricomycetes</taxon>
        <taxon>Agaricomycetidae</taxon>
        <taxon>Boletales</taxon>
        <taxon>Sclerodermatineae</taxon>
        <taxon>Pisolithaceae</taxon>
        <taxon>Pisolithus</taxon>
    </lineage>
</organism>
<dbReference type="AlphaFoldDB" id="A0A0C3JUR1"/>
<gene>
    <name evidence="1" type="ORF">M404DRAFT_993828</name>
</gene>
<dbReference type="InParanoid" id="A0A0C3JUR1"/>
<evidence type="ECO:0000313" key="1">
    <source>
        <dbReference type="EMBL" id="KIO12858.1"/>
    </source>
</evidence>
<dbReference type="EMBL" id="KN831947">
    <property type="protein sequence ID" value="KIO12858.1"/>
    <property type="molecule type" value="Genomic_DNA"/>
</dbReference>
<accession>A0A0C3JUR1</accession>
<keyword evidence="2" id="KW-1185">Reference proteome</keyword>
<dbReference type="Proteomes" id="UP000054217">
    <property type="component" value="Unassembled WGS sequence"/>
</dbReference>
<reference evidence="1 2" key="1">
    <citation type="submission" date="2014-04" db="EMBL/GenBank/DDBJ databases">
        <authorList>
            <consortium name="DOE Joint Genome Institute"/>
            <person name="Kuo A."/>
            <person name="Kohler A."/>
            <person name="Costa M.D."/>
            <person name="Nagy L.G."/>
            <person name="Floudas D."/>
            <person name="Copeland A."/>
            <person name="Barry K.W."/>
            <person name="Cichocki N."/>
            <person name="Veneault-Fourrey C."/>
            <person name="LaButti K."/>
            <person name="Lindquist E.A."/>
            <person name="Lipzen A."/>
            <person name="Lundell T."/>
            <person name="Morin E."/>
            <person name="Murat C."/>
            <person name="Sun H."/>
            <person name="Tunlid A."/>
            <person name="Henrissat B."/>
            <person name="Grigoriev I.V."/>
            <person name="Hibbett D.S."/>
            <person name="Martin F."/>
            <person name="Nordberg H.P."/>
            <person name="Cantor M.N."/>
            <person name="Hua S.X."/>
        </authorList>
    </citation>
    <scope>NUCLEOTIDE SEQUENCE [LARGE SCALE GENOMIC DNA]</scope>
    <source>
        <strain evidence="1 2">Marx 270</strain>
    </source>
</reference>
<protein>
    <submittedName>
        <fullName evidence="1">Uncharacterized protein</fullName>
    </submittedName>
</protein>